<dbReference type="PANTHER" id="PTHR15138:SF14">
    <property type="entry name" value="TRANSCRIPTION INITIATION FACTOR TFIID SUBUNIT 4"/>
    <property type="match status" value="1"/>
</dbReference>
<evidence type="ECO:0000313" key="12">
    <source>
        <dbReference type="Proteomes" id="UP000005666"/>
    </source>
</evidence>
<dbReference type="HOGENOM" id="CLU_036634_0_0_1"/>
<dbReference type="OMA" id="YGWLTSS"/>
<keyword evidence="5" id="KW-0804">Transcription</keyword>
<feature type="domain" description="Transcription initiation factor TFIID component TAF4 C-terminal" evidence="10">
    <location>
        <begin position="191"/>
        <end position="430"/>
    </location>
</feature>
<dbReference type="Pfam" id="PF05236">
    <property type="entry name" value="TAF4"/>
    <property type="match status" value="1"/>
</dbReference>
<proteinExistence type="inferred from homology"/>
<evidence type="ECO:0000256" key="1">
    <source>
        <dbReference type="ARBA" id="ARBA00004123"/>
    </source>
</evidence>
<evidence type="ECO:0000256" key="3">
    <source>
        <dbReference type="ARBA" id="ARBA00017306"/>
    </source>
</evidence>
<dbReference type="InterPro" id="IPR007900">
    <property type="entry name" value="TAF4_C"/>
</dbReference>
<dbReference type="GO" id="GO:0003677">
    <property type="term" value="F:DNA binding"/>
    <property type="evidence" value="ECO:0007669"/>
    <property type="project" value="EnsemblFungi"/>
</dbReference>
<dbReference type="EMBL" id="HE612865">
    <property type="protein sequence ID" value="CCE64872.1"/>
    <property type="molecule type" value="Genomic_DNA"/>
</dbReference>
<dbReference type="GeneID" id="11533089"/>
<evidence type="ECO:0000256" key="2">
    <source>
        <dbReference type="ARBA" id="ARBA00006178"/>
    </source>
</evidence>
<evidence type="ECO:0000256" key="8">
    <source>
        <dbReference type="ARBA" id="ARBA00031747"/>
    </source>
</evidence>
<dbReference type="GO" id="GO:0005669">
    <property type="term" value="C:transcription factor TFIID complex"/>
    <property type="evidence" value="ECO:0007669"/>
    <property type="project" value="EnsemblFungi"/>
</dbReference>
<comment type="subcellular location">
    <subcellularLocation>
        <location evidence="1">Nucleus</location>
    </subcellularLocation>
</comment>
<reference evidence="11 12" key="1">
    <citation type="journal article" date="2011" name="Proc. Natl. Acad. Sci. U.S.A.">
        <title>Evolutionary erosion of yeast sex chromosomes by mating-type switching accidents.</title>
        <authorList>
            <person name="Gordon J.L."/>
            <person name="Armisen D."/>
            <person name="Proux-Wera E."/>
            <person name="Oheigeartaigh S.S."/>
            <person name="Byrne K.P."/>
            <person name="Wolfe K.H."/>
        </authorList>
    </citation>
    <scope>NUCLEOTIDE SEQUENCE [LARGE SCALE GENOMIC DNA]</scope>
    <source>
        <strain evidence="12">ATCC 24235 / CBS 4417 / NBRC 1672 / NRRL Y-8282 / UCD 70-5</strain>
    </source>
</reference>
<accession>G8BYD0</accession>
<protein>
    <recommendedName>
        <fullName evidence="3">Transcription initiation factor TFIID subunit 4</fullName>
    </recommendedName>
    <alternativeName>
        <fullName evidence="8">TBP-associated factor 4</fullName>
    </alternativeName>
</protein>
<name>G8BYD0_TETPH</name>
<evidence type="ECO:0000313" key="11">
    <source>
        <dbReference type="EMBL" id="CCE64872.1"/>
    </source>
</evidence>
<feature type="compositionally biased region" description="Polar residues" evidence="9">
    <location>
        <begin position="1"/>
        <end position="27"/>
    </location>
</feature>
<evidence type="ECO:0000256" key="7">
    <source>
        <dbReference type="ARBA" id="ARBA00025346"/>
    </source>
</evidence>
<evidence type="ECO:0000256" key="5">
    <source>
        <dbReference type="ARBA" id="ARBA00023163"/>
    </source>
</evidence>
<dbReference type="Proteomes" id="UP000005666">
    <property type="component" value="Chromosome 10"/>
</dbReference>
<feature type="region of interest" description="Disordered" evidence="9">
    <location>
        <begin position="155"/>
        <end position="190"/>
    </location>
</feature>
<organism evidence="11 12">
    <name type="scientific">Tetrapisispora phaffii (strain ATCC 24235 / CBS 4417 / NBRC 1672 / NRRL Y-8282 / UCD 70-5)</name>
    <name type="common">Yeast</name>
    <name type="synonym">Fabospora phaffii</name>
    <dbReference type="NCBI Taxonomy" id="1071381"/>
    <lineage>
        <taxon>Eukaryota</taxon>
        <taxon>Fungi</taxon>
        <taxon>Dikarya</taxon>
        <taxon>Ascomycota</taxon>
        <taxon>Saccharomycotina</taxon>
        <taxon>Saccharomycetes</taxon>
        <taxon>Saccharomycetales</taxon>
        <taxon>Saccharomycetaceae</taxon>
        <taxon>Tetrapisispora</taxon>
    </lineage>
</organism>
<feature type="region of interest" description="Disordered" evidence="9">
    <location>
        <begin position="1"/>
        <end position="30"/>
    </location>
</feature>
<dbReference type="eggNOG" id="KOG2341">
    <property type="taxonomic scope" value="Eukaryota"/>
</dbReference>
<keyword evidence="4" id="KW-0805">Transcription regulation</keyword>
<sequence>MPSPENTSEPLSNKLKPNSQNVETDPTFNLRDNPGISFVDNAAMNSSLNTPVGFASETPTSFDNEVGNDETGSSTSGIMNNDNIDANIYNTPLPASQEPTINLNKDSATVNSKETQVSMKTEPAEAEPDSIPNSNNKNISSVRKPAIGAVGSGLALPQLNQDSKKNAKKSNASNSKAEGSKANQPADANKMSDVLFSAGVDIREEEALLNSSVNTSKNQTHATIVNMPEHPPFLHPSQVSKFMKKIAREQTFNQDFTKNNDILAMISTACETYMKDLITNTIVVSRHRRRAVQLNSGRRSKVSVELRNIAINQKKDEERRVKKRIALGLEKEDTENKIDSEETLHRASNATAGLRAGTKKQYGWLTSSVNKPLASNAKTTGKIAAAVQARGDIGLKFREAREEPGIVMRDLLFALENRRIGTSNVITKGYSRIRD</sequence>
<dbReference type="KEGG" id="tpf:TPHA_0J00490"/>
<feature type="compositionally biased region" description="Low complexity" evidence="9">
    <location>
        <begin position="130"/>
        <end position="140"/>
    </location>
</feature>
<feature type="region of interest" description="Disordered" evidence="9">
    <location>
        <begin position="107"/>
        <end position="140"/>
    </location>
</feature>
<dbReference type="PANTHER" id="PTHR15138">
    <property type="entry name" value="TRANSCRIPTION INITIATION FACTOR TFIID SUBUNIT 4"/>
    <property type="match status" value="1"/>
</dbReference>
<dbReference type="GO" id="GO:0003682">
    <property type="term" value="F:chromatin binding"/>
    <property type="evidence" value="ECO:0007669"/>
    <property type="project" value="EnsemblFungi"/>
</dbReference>
<gene>
    <name evidence="11" type="primary">TPHA0J00490</name>
    <name evidence="11" type="ordered locus">TPHA_0J00490</name>
</gene>
<dbReference type="GO" id="GO:0006367">
    <property type="term" value="P:transcription initiation at RNA polymerase II promoter"/>
    <property type="evidence" value="ECO:0007669"/>
    <property type="project" value="TreeGrafter"/>
</dbReference>
<dbReference type="AlphaFoldDB" id="G8BYD0"/>
<keyword evidence="12" id="KW-1185">Reference proteome</keyword>
<dbReference type="GO" id="GO:0016251">
    <property type="term" value="F:RNA polymerase II general transcription initiation factor activity"/>
    <property type="evidence" value="ECO:0007669"/>
    <property type="project" value="TreeGrafter"/>
</dbReference>
<dbReference type="CDD" id="cd08045">
    <property type="entry name" value="HFD_TAF4"/>
    <property type="match status" value="1"/>
</dbReference>
<feature type="compositionally biased region" description="Polar residues" evidence="9">
    <location>
        <begin position="70"/>
        <end position="80"/>
    </location>
</feature>
<dbReference type="GO" id="GO:0061629">
    <property type="term" value="F:RNA polymerase II-specific DNA-binding transcription factor binding"/>
    <property type="evidence" value="ECO:0007669"/>
    <property type="project" value="EnsemblFungi"/>
</dbReference>
<dbReference type="GO" id="GO:0045944">
    <property type="term" value="P:positive regulation of transcription by RNA polymerase II"/>
    <property type="evidence" value="ECO:0007669"/>
    <property type="project" value="EnsemblFungi"/>
</dbReference>
<evidence type="ECO:0000256" key="4">
    <source>
        <dbReference type="ARBA" id="ARBA00023015"/>
    </source>
</evidence>
<keyword evidence="6" id="KW-0539">Nucleus</keyword>
<evidence type="ECO:0000256" key="9">
    <source>
        <dbReference type="SAM" id="MobiDB-lite"/>
    </source>
</evidence>
<feature type="region of interest" description="Disordered" evidence="9">
    <location>
        <begin position="47"/>
        <end position="80"/>
    </location>
</feature>
<evidence type="ECO:0000256" key="6">
    <source>
        <dbReference type="ARBA" id="ARBA00023242"/>
    </source>
</evidence>
<dbReference type="STRING" id="1071381.G8BYD0"/>
<comment type="similarity">
    <text evidence="2">Belongs to the TAF4 family.</text>
</comment>
<evidence type="ECO:0000259" key="10">
    <source>
        <dbReference type="Pfam" id="PF05236"/>
    </source>
</evidence>
<dbReference type="OrthoDB" id="21060at2759"/>
<comment type="function">
    <text evidence="7">Functions as a component of the DNA-binding general transcription factor complex TFIID. Binding of TFIID to a promoter (with or without TATA element) is the initial step in pre-initiation complex (PIC) formation. TFIID plays a key role in the regulation of gene expression by RNA polymerase II through different activities such as transcription activator interaction, core promoter recognition and selectivity, TFIIA and TFIIB interaction, chromatin modification (histone acetylation by TAF1), facilitation of DNA opening and initiation of transcription.</text>
</comment>
<feature type="compositionally biased region" description="Polar residues" evidence="9">
    <location>
        <begin position="107"/>
        <end position="119"/>
    </location>
</feature>
<dbReference type="RefSeq" id="XP_003687306.1">
    <property type="nucleotide sequence ID" value="XM_003687258.1"/>
</dbReference>
<feature type="compositionally biased region" description="Low complexity" evidence="9">
    <location>
        <begin position="169"/>
        <end position="183"/>
    </location>
</feature>
<dbReference type="InterPro" id="IPR045144">
    <property type="entry name" value="TAF4"/>
</dbReference>